<accession>A0ACC6RWM2</accession>
<evidence type="ECO:0000313" key="1">
    <source>
        <dbReference type="EMBL" id="MEM5405886.1"/>
    </source>
</evidence>
<keyword evidence="2" id="KW-1185">Reference proteome</keyword>
<proteinExistence type="predicted"/>
<protein>
    <submittedName>
        <fullName evidence="1">Uncharacterized protein</fullName>
    </submittedName>
</protein>
<reference evidence="1" key="1">
    <citation type="submission" date="2024-01" db="EMBL/GenBank/DDBJ databases">
        <title>The diversity of rhizobia nodulating Mimosa spp. in eleven states of Brazil covering several biomes is determined by host plant, location, and edaphic factors.</title>
        <authorList>
            <person name="Rouws L."/>
            <person name="Barauna A."/>
            <person name="Beukes C."/>
            <person name="De Faria S.M."/>
            <person name="Gross E."/>
            <person name="Dos Reis Junior F.B."/>
            <person name="Simon M."/>
            <person name="Maluk M."/>
            <person name="Odee D.W."/>
            <person name="Kenicer G."/>
            <person name="Young J.P.W."/>
            <person name="Reis V.M."/>
            <person name="Zilli J."/>
            <person name="James E.K."/>
        </authorList>
    </citation>
    <scope>NUCLEOTIDE SEQUENCE</scope>
    <source>
        <strain evidence="1">JPY452</strain>
    </source>
</reference>
<name>A0ACC6RWM2_9BURK</name>
<comment type="caution">
    <text evidence="1">The sequence shown here is derived from an EMBL/GenBank/DDBJ whole genome shotgun (WGS) entry which is preliminary data.</text>
</comment>
<evidence type="ECO:0000313" key="2">
    <source>
        <dbReference type="Proteomes" id="UP001392318"/>
    </source>
</evidence>
<dbReference type="EMBL" id="JAYMRU010000050">
    <property type="protein sequence ID" value="MEM5405886.1"/>
    <property type="molecule type" value="Genomic_DNA"/>
</dbReference>
<sequence length="259" mass="28861">MSAMLYDLGAAAAQMCAPVPTAAAGGWTDWLDHWQTLLGAAVGGVMGVAGALIVAGAQRRREQRVAAGMVLPDLQQLDAARQRLEHRLSRPHEGMSQQARETLHAMRVVETLRFLAADRPKLFALHTPTIGQLSDVDARLYGHLFMCQMVHRRFEDTLASRRTLPDGPQNVGQRDYDLFANWKLCVEHAALARFWLENLVFSPWPRWVINARLKRHLAGLPDYPDEPVQSPDEIVKRSVHLLRTGAIFRPATAGEAVQP</sequence>
<dbReference type="Proteomes" id="UP001392318">
    <property type="component" value="Unassembled WGS sequence"/>
</dbReference>
<gene>
    <name evidence="1" type="ORF">VSR83_38840</name>
</gene>
<organism evidence="1 2">
    <name type="scientific">Paraburkholderia unamae</name>
    <dbReference type="NCBI Taxonomy" id="219649"/>
    <lineage>
        <taxon>Bacteria</taxon>
        <taxon>Pseudomonadati</taxon>
        <taxon>Pseudomonadota</taxon>
        <taxon>Betaproteobacteria</taxon>
        <taxon>Burkholderiales</taxon>
        <taxon>Burkholderiaceae</taxon>
        <taxon>Paraburkholderia</taxon>
    </lineage>
</organism>